<evidence type="ECO:0000313" key="1">
    <source>
        <dbReference type="EMBL" id="GCL38367.1"/>
    </source>
</evidence>
<keyword evidence="2" id="KW-1185">Reference proteome</keyword>
<organism evidence="1 2">
    <name type="scientific">Sphaerospermopsis reniformis</name>
    <dbReference type="NCBI Taxonomy" id="531300"/>
    <lineage>
        <taxon>Bacteria</taxon>
        <taxon>Bacillati</taxon>
        <taxon>Cyanobacteriota</taxon>
        <taxon>Cyanophyceae</taxon>
        <taxon>Nostocales</taxon>
        <taxon>Aphanizomenonaceae</taxon>
        <taxon>Sphaerospermopsis</taxon>
    </lineage>
</organism>
<evidence type="ECO:0000313" key="2">
    <source>
        <dbReference type="Proteomes" id="UP000300142"/>
    </source>
</evidence>
<dbReference type="EMBL" id="BJCE01000136">
    <property type="protein sequence ID" value="GCL38367.1"/>
    <property type="molecule type" value="Genomic_DNA"/>
</dbReference>
<dbReference type="AlphaFoldDB" id="A0A480A0N6"/>
<dbReference type="NCBIfam" id="TIGR03984">
    <property type="entry name" value="CRISPR-associated protein Csx19"/>
    <property type="match status" value="1"/>
</dbReference>
<name>A0A480A0N6_9CYAN</name>
<sequence length="185" mass="20382">MVTLYGRCTQKNITLNSALEKCASALSNAVAIIYSPTICQFAKVQENGHLTNVNNQILSLDKVFELRAFNKSCELRWLNELNGEGKAVLISEQKISGYLDDDISEIAALDKIYQQYILWGEGIENKSNLGWGKLATARIGSIDVPVQGLTANQRVCLNAVEYLQVTDDNGNVSVVEERLTGLEAK</sequence>
<reference evidence="2" key="1">
    <citation type="submission" date="2019-02" db="EMBL/GenBank/DDBJ databases">
        <title>Draft genome sequence of Sphaerospermopsis reniformis NIES-1949.</title>
        <authorList>
            <person name="Yamaguchi H."/>
            <person name="Suzuki S."/>
            <person name="Kawachi M."/>
        </authorList>
    </citation>
    <scope>NUCLEOTIDE SEQUENCE [LARGE SCALE GENOMIC DNA]</scope>
    <source>
        <strain evidence="2">NIES-1949</strain>
    </source>
</reference>
<comment type="caution">
    <text evidence="1">The sequence shown here is derived from an EMBL/GenBank/DDBJ whole genome shotgun (WGS) entry which is preliminary data.</text>
</comment>
<proteinExistence type="predicted"/>
<evidence type="ECO:0008006" key="3">
    <source>
        <dbReference type="Google" id="ProtNLM"/>
    </source>
</evidence>
<dbReference type="Proteomes" id="UP000300142">
    <property type="component" value="Unassembled WGS sequence"/>
</dbReference>
<dbReference type="InterPro" id="IPR023815">
    <property type="entry name" value="CRISPR-assoc_Csx19"/>
</dbReference>
<accession>A0A480A0N6</accession>
<gene>
    <name evidence="1" type="ORF">SR1949_34810</name>
</gene>
<protein>
    <recommendedName>
        <fullName evidence="3">TIGR03984 family CRISPR-associated protein</fullName>
    </recommendedName>
</protein>
<dbReference type="RefSeq" id="WP_137668271.1">
    <property type="nucleotide sequence ID" value="NZ_BJCE01000136.1"/>
</dbReference>